<keyword evidence="4" id="KW-1185">Reference proteome</keyword>
<dbReference type="Gene3D" id="3.40.395.10">
    <property type="entry name" value="Adenoviral Proteinase, Chain A"/>
    <property type="match status" value="1"/>
</dbReference>
<protein>
    <recommendedName>
        <fullName evidence="5">Ubiquitin-like protease family profile domain-containing protein</fullName>
    </recommendedName>
</protein>
<dbReference type="NCBIfam" id="TIGR01167">
    <property type="entry name" value="LPXTG_anchor"/>
    <property type="match status" value="1"/>
</dbReference>
<comment type="caution">
    <text evidence="3">The sequence shown here is derived from an EMBL/GenBank/DDBJ whole genome shotgun (WGS) entry which is preliminary data.</text>
</comment>
<name>A0AAD6X0T9_9AGAR</name>
<gene>
    <name evidence="3" type="ORF">C8F04DRAFT_1236460</name>
</gene>
<evidence type="ECO:0000256" key="2">
    <source>
        <dbReference type="SAM" id="Phobius"/>
    </source>
</evidence>
<evidence type="ECO:0008006" key="5">
    <source>
        <dbReference type="Google" id="ProtNLM"/>
    </source>
</evidence>
<evidence type="ECO:0000313" key="3">
    <source>
        <dbReference type="EMBL" id="KAJ7030651.1"/>
    </source>
</evidence>
<dbReference type="Proteomes" id="UP001218188">
    <property type="component" value="Unassembled WGS sequence"/>
</dbReference>
<keyword evidence="2" id="KW-0812">Transmembrane</keyword>
<feature type="region of interest" description="Disordered" evidence="1">
    <location>
        <begin position="35"/>
        <end position="60"/>
    </location>
</feature>
<dbReference type="EMBL" id="JARJCM010000089">
    <property type="protein sequence ID" value="KAJ7030651.1"/>
    <property type="molecule type" value="Genomic_DNA"/>
</dbReference>
<dbReference type="InterPro" id="IPR038765">
    <property type="entry name" value="Papain-like_cys_pep_sf"/>
</dbReference>
<accession>A0AAD6X0T9</accession>
<dbReference type="SUPFAM" id="SSF54001">
    <property type="entry name" value="Cysteine proteinases"/>
    <property type="match status" value="1"/>
</dbReference>
<feature type="region of interest" description="Disordered" evidence="1">
    <location>
        <begin position="657"/>
        <end position="677"/>
    </location>
</feature>
<proteinExistence type="predicted"/>
<evidence type="ECO:0000256" key="1">
    <source>
        <dbReference type="SAM" id="MobiDB-lite"/>
    </source>
</evidence>
<keyword evidence="2" id="KW-1133">Transmembrane helix</keyword>
<feature type="transmembrane region" description="Helical" evidence="2">
    <location>
        <begin position="91"/>
        <end position="111"/>
    </location>
</feature>
<organism evidence="3 4">
    <name type="scientific">Mycena alexandri</name>
    <dbReference type="NCBI Taxonomy" id="1745969"/>
    <lineage>
        <taxon>Eukaryota</taxon>
        <taxon>Fungi</taxon>
        <taxon>Dikarya</taxon>
        <taxon>Basidiomycota</taxon>
        <taxon>Agaricomycotina</taxon>
        <taxon>Agaricomycetes</taxon>
        <taxon>Agaricomycetidae</taxon>
        <taxon>Agaricales</taxon>
        <taxon>Marasmiineae</taxon>
        <taxon>Mycenaceae</taxon>
        <taxon>Mycena</taxon>
    </lineage>
</organism>
<reference evidence="3" key="1">
    <citation type="submission" date="2023-03" db="EMBL/GenBank/DDBJ databases">
        <title>Massive genome expansion in bonnet fungi (Mycena s.s.) driven by repeated elements and novel gene families across ecological guilds.</title>
        <authorList>
            <consortium name="Lawrence Berkeley National Laboratory"/>
            <person name="Harder C.B."/>
            <person name="Miyauchi S."/>
            <person name="Viragh M."/>
            <person name="Kuo A."/>
            <person name="Thoen E."/>
            <person name="Andreopoulos B."/>
            <person name="Lu D."/>
            <person name="Skrede I."/>
            <person name="Drula E."/>
            <person name="Henrissat B."/>
            <person name="Morin E."/>
            <person name="Kohler A."/>
            <person name="Barry K."/>
            <person name="LaButti K."/>
            <person name="Morin E."/>
            <person name="Salamov A."/>
            <person name="Lipzen A."/>
            <person name="Mereny Z."/>
            <person name="Hegedus B."/>
            <person name="Baldrian P."/>
            <person name="Stursova M."/>
            <person name="Weitz H."/>
            <person name="Taylor A."/>
            <person name="Grigoriev I.V."/>
            <person name="Nagy L.G."/>
            <person name="Martin F."/>
            <person name="Kauserud H."/>
        </authorList>
    </citation>
    <scope>NUCLEOTIDE SEQUENCE</scope>
    <source>
        <strain evidence="3">CBHHK200</strain>
    </source>
</reference>
<keyword evidence="2" id="KW-0472">Membrane</keyword>
<dbReference type="AlphaFoldDB" id="A0AAD6X0T9"/>
<evidence type="ECO:0000313" key="4">
    <source>
        <dbReference type="Proteomes" id="UP001218188"/>
    </source>
</evidence>
<sequence>MYELLPIKQVESWGGRRRAAGLTVRVVTREGERLRTPENAVRTQGRWHQQPDMEGTQPARAGNNEMYQTLSSLSDLRVTLLKPRTGNIGTIWFAGVVIAFSVMMALAGFIFRYRRRQRHKPSTQTRAINGPPPASNMQQYRVAEEIRCVNYLFVVGGLEVPSNLLPPRDKIARKLQERSEKLIVSNCTSPDWDAKSNTLSLAQDTPTMDEPPKDPLDPSWRNNGHQLADVPSAVKNYIATELKMAGIFRSLYLPNSRLSVTNLVAFTLPPMAASAKEYHVPSGHTFFRQDANHADLDNLRTVKVPPVNVLATLMSESRQKWLDGSESICLLGSADLFPLWSLDFWIELQLVVKPAFDSWEKGIAWLSRKELGGHLREVKAVFKALSRLSWSGSIPLLSPHSPGNGIPVTSLTKFLSRDWFTSLQIDQMVDHILGDIKAAFPARDVHLMDTAMTAGILKHYRRSKCEETDDYDPNALTKDKFVQRFGASLDDHSELFGVFHIHKNHWVSVTADATEQSIGYGDPMGGDDEASDVCAALRWFVEKHHLSLNEVEHLLCTRQQDVWNCGLYAPGAIAHKYLPGEYPLISPEFELGDLGRLDMLRCIILRFHERCLPTAKALPSFLTQGLTEYAGVPRSMRHSRSPSPVTPPGLEFAMQSLSVSPKKPPRKRPKTQQSSSGTVATLIAPIFKPPKLKKTVNKVVAKERKASNKPTAKARKLMKAAAIKVVMGKFGSVQVRGTFARTLNLNFGSGSANC</sequence>